<protein>
    <recommendedName>
        <fullName evidence="8">Trafficking protein particle complex subunit 8</fullName>
    </recommendedName>
</protein>
<comment type="caution">
    <text evidence="6">The sequence shown here is derived from an EMBL/GenBank/DDBJ whole genome shotgun (WGS) entry which is preliminary data.</text>
</comment>
<feature type="compositionally biased region" description="Polar residues" evidence="1">
    <location>
        <begin position="257"/>
        <end position="269"/>
    </location>
</feature>
<feature type="domain" description="TPPC8 first Ig-like" evidence="4">
    <location>
        <begin position="672"/>
        <end position="870"/>
    </location>
</feature>
<evidence type="ECO:0008006" key="8">
    <source>
        <dbReference type="Google" id="ProtNLM"/>
    </source>
</evidence>
<evidence type="ECO:0000256" key="1">
    <source>
        <dbReference type="SAM" id="MobiDB-lite"/>
    </source>
</evidence>
<dbReference type="PANTHER" id="PTHR12975:SF6">
    <property type="entry name" value="TRAFFICKING PROTEIN PARTICLE COMPLEX SUBUNIT 8"/>
    <property type="match status" value="1"/>
</dbReference>
<keyword evidence="7" id="KW-1185">Reference proteome</keyword>
<accession>A0A0T6B309</accession>
<feature type="domain" description="TPPC8 second Ig-like" evidence="3">
    <location>
        <begin position="873"/>
        <end position="988"/>
    </location>
</feature>
<proteinExistence type="predicted"/>
<reference evidence="6 7" key="1">
    <citation type="submission" date="2015-09" db="EMBL/GenBank/DDBJ databases">
        <title>Draft genome of the scarab beetle Oryctes borbonicus.</title>
        <authorList>
            <person name="Meyer J.M."/>
            <person name="Markov G.V."/>
            <person name="Baskaran P."/>
            <person name="Herrmann M."/>
            <person name="Sommer R.J."/>
            <person name="Roedelsperger C."/>
        </authorList>
    </citation>
    <scope>NUCLEOTIDE SEQUENCE [LARGE SCALE GENOMIC DNA]</scope>
    <source>
        <strain evidence="6">OB123</strain>
        <tissue evidence="6">Whole animal</tissue>
    </source>
</reference>
<evidence type="ECO:0000259" key="4">
    <source>
        <dbReference type="Pfam" id="PF24545"/>
    </source>
</evidence>
<evidence type="ECO:0000259" key="3">
    <source>
        <dbReference type="Pfam" id="PF24544"/>
    </source>
</evidence>
<dbReference type="PANTHER" id="PTHR12975">
    <property type="entry name" value="TRANSPORT PROTEIN TRAPP"/>
    <property type="match status" value="1"/>
</dbReference>
<feature type="domain" description="TPPC8 C-terminal Ig-like" evidence="2">
    <location>
        <begin position="1212"/>
        <end position="1254"/>
    </location>
</feature>
<feature type="region of interest" description="Disordered" evidence="1">
    <location>
        <begin position="249"/>
        <end position="269"/>
    </location>
</feature>
<dbReference type="OrthoDB" id="203724at2759"/>
<dbReference type="InterPro" id="IPR058540">
    <property type="entry name" value="Ig_TPPC8_3rd"/>
</dbReference>
<sequence>MAQCKLTPQEFIKNSFTPQVAVICSPKAEETCRKNNLSFTELLQPFCKLGTEAHYKDLNGGAVSLRNFKISLQDINYRPPQPVLARKFLNASVNDISESRLHTVSIGDYTLQVPYSVPWFEAWRDTFLQVQFPSDHEFTKHFIACMLIVSTTDDNPVRMMVDLSQKVNDLQMSPKLPKWFSNNVMRYYIIIHETMDSNHVHAVECYDALKMSYGTHNCFLLKTNSRRANQSDDQLPDPWSQFISTKIQYSEDDTPEASPSTSSADLSLESTDGNTLTYHPLSPEGDKLLSNDEEEVDKIPNKTNYVLHGACLSMEDVEQLKLLIHEFCIRALLPFVERQVSILNEYVANKKGVSRSLFSATKRWFTPHKPGSSGATNAPIYYLDAPELQVRRLGDLYFMFGNYSAAFQAYHTAKRDFNADQAWLHYAGALEMAALSAFMANETSRKTLDYMEESITTYLNTCKMAQFATRATLFSFECLKGRSLYGDAAHQLIRMTSEESDLRSALLLEQAAYCFLHSTKPTMVRKYAFHMVLAGHRFSKAAQRKHSLRCYKQAYQVYQNKGWNLALDHIYCTIGKQANNLDLLQESIESYAKLLSEDSRQSPQQQALFLKEYLTIHNILNKKQIGGTSNQIIYPLPLPLLVAEHTKVLVAPTLPLRIPGKVPAMGVTLLTKDDPATSQRWQKLEEMVVQEVQGSLPMIFKPMVTLFTQENCNMNPTAILGEPIQVLVQLRNPLQILLLLKDIYLLWQYSDDTNKFVTNEIIGTTSDQYVKTHYIKSVVLQANSAEDVILTLTPLAIGQVVLVGTCYSLVCSNNTEEQIEVKGKQVFKMNERKKKKENQEQKPDKRLHINVVPPAACLQVSFCEINPELLRNELQQISVELRNVGSVPLHKVYMATSTPHLLSSCDFSTNSRTFDDDVDLESHVAKESEARRNHITSVPLVNNQLDPGQCKNINIWIKAPDIIGPAYIDLLIYYENVDAVNSPKYRLVRHVWNLSIQESIKVNVTTQQSSNSKTSEQLTLSVTATNMNKMHHVIGTEISVLNSALLSEDWTLLNEMVAPECIKLHSQESVHIVLKAQRRSSKNSSYSVVSFVPHKQSLQYSNSAYLDFAKRNDQNRINVFDTSNDIENLSKNKKVDATLILRWQAHVIDSKSIRRTVYGQNQVPVYIIQEDEEEEEDDYLGPIVFFDNRQDEDSFTPNKKKDDDLSMLQRQISYNLIHPVKISHDFTLKKLCIIRIKMLLHSIAETSLEVIVKTLEISR</sequence>
<evidence type="ECO:0000259" key="5">
    <source>
        <dbReference type="Pfam" id="PF24546"/>
    </source>
</evidence>
<dbReference type="Pfam" id="PF24546">
    <property type="entry name" value="Ig_TPPC8_3rd"/>
    <property type="match status" value="1"/>
</dbReference>
<evidence type="ECO:0000313" key="7">
    <source>
        <dbReference type="Proteomes" id="UP000051574"/>
    </source>
</evidence>
<organism evidence="6 7">
    <name type="scientific">Oryctes borbonicus</name>
    <dbReference type="NCBI Taxonomy" id="1629725"/>
    <lineage>
        <taxon>Eukaryota</taxon>
        <taxon>Metazoa</taxon>
        <taxon>Ecdysozoa</taxon>
        <taxon>Arthropoda</taxon>
        <taxon>Hexapoda</taxon>
        <taxon>Insecta</taxon>
        <taxon>Pterygota</taxon>
        <taxon>Neoptera</taxon>
        <taxon>Endopterygota</taxon>
        <taxon>Coleoptera</taxon>
        <taxon>Polyphaga</taxon>
        <taxon>Scarabaeiformia</taxon>
        <taxon>Scarabaeidae</taxon>
        <taxon>Dynastinae</taxon>
        <taxon>Oryctes</taxon>
    </lineage>
</organism>
<dbReference type="EMBL" id="LJIG01016060">
    <property type="protein sequence ID" value="KRT81734.1"/>
    <property type="molecule type" value="Genomic_DNA"/>
</dbReference>
<evidence type="ECO:0000313" key="6">
    <source>
        <dbReference type="EMBL" id="KRT81734.1"/>
    </source>
</evidence>
<dbReference type="Proteomes" id="UP000051574">
    <property type="component" value="Unassembled WGS sequence"/>
</dbReference>
<dbReference type="InterPro" id="IPR024420">
    <property type="entry name" value="TRAPP_III_complex_Trs85"/>
</dbReference>
<gene>
    <name evidence="6" type="ORF">AMK59_5774</name>
</gene>
<name>A0A0T6B309_9SCAR</name>
<dbReference type="Pfam" id="PF24542">
    <property type="entry name" value="Ig_TPPC8_C"/>
    <property type="match status" value="1"/>
</dbReference>
<feature type="domain" description="TPPC8 third Ig-like" evidence="5">
    <location>
        <begin position="992"/>
        <end position="1163"/>
    </location>
</feature>
<evidence type="ECO:0000259" key="2">
    <source>
        <dbReference type="Pfam" id="PF24542"/>
    </source>
</evidence>
<dbReference type="InterPro" id="IPR058538">
    <property type="entry name" value="Ig_TPPC8_2nd"/>
</dbReference>
<dbReference type="InterPro" id="IPR058541">
    <property type="entry name" value="Ig_TPPC8_1st"/>
</dbReference>
<dbReference type="Pfam" id="PF24544">
    <property type="entry name" value="Ig_TPPC8_2nd"/>
    <property type="match status" value="1"/>
</dbReference>
<dbReference type="GO" id="GO:1990072">
    <property type="term" value="C:TRAPPIII protein complex"/>
    <property type="evidence" value="ECO:0007669"/>
    <property type="project" value="TreeGrafter"/>
</dbReference>
<dbReference type="Pfam" id="PF12739">
    <property type="entry name" value="TRAPPC-Trs85"/>
    <property type="match status" value="1"/>
</dbReference>
<dbReference type="AlphaFoldDB" id="A0A0T6B309"/>
<dbReference type="Pfam" id="PF24545">
    <property type="entry name" value="Ig_TPPC8_1st"/>
    <property type="match status" value="1"/>
</dbReference>
<dbReference type="InterPro" id="IPR057651">
    <property type="entry name" value="Ig_TPPC8_C"/>
</dbReference>